<reference evidence="2" key="2">
    <citation type="submission" date="2020-10" db="UniProtKB">
        <authorList>
            <consortium name="WormBaseParasite"/>
        </authorList>
    </citation>
    <scope>IDENTIFICATION</scope>
</reference>
<evidence type="ECO:0000313" key="1">
    <source>
        <dbReference type="Proteomes" id="UP000492821"/>
    </source>
</evidence>
<keyword evidence="1" id="KW-1185">Reference proteome</keyword>
<proteinExistence type="predicted"/>
<protein>
    <submittedName>
        <fullName evidence="2">DUF1579 domain-containing protein</fullName>
    </submittedName>
</protein>
<organism evidence="1 2">
    <name type="scientific">Panagrellus redivivus</name>
    <name type="common">Microworm</name>
    <dbReference type="NCBI Taxonomy" id="6233"/>
    <lineage>
        <taxon>Eukaryota</taxon>
        <taxon>Metazoa</taxon>
        <taxon>Ecdysozoa</taxon>
        <taxon>Nematoda</taxon>
        <taxon>Chromadorea</taxon>
        <taxon>Rhabditida</taxon>
        <taxon>Tylenchina</taxon>
        <taxon>Panagrolaimomorpha</taxon>
        <taxon>Panagrolaimoidea</taxon>
        <taxon>Panagrolaimidae</taxon>
        <taxon>Panagrellus</taxon>
    </lineage>
</organism>
<sequence>MPKRMAFGIERKRAAKLVASLGLGIGAARASGECKKFVPMKLADEGREFTSALAHRFSHFRCVTLFGSAPCKLEWAWATVTMADDTILPNGGYVKAKMALVGGRSWEAGFKFVAMPSRSSWVEFEIETTEGSGLGDGGLDALWHRWWHGESERDVPMDRFTDKV</sequence>
<dbReference type="Proteomes" id="UP000492821">
    <property type="component" value="Unassembled WGS sequence"/>
</dbReference>
<accession>A0A7E4UY38</accession>
<evidence type="ECO:0000313" key="2">
    <source>
        <dbReference type="WBParaSite" id="Pan_g14181.t1"/>
    </source>
</evidence>
<reference evidence="1" key="1">
    <citation type="journal article" date="2013" name="Genetics">
        <title>The draft genome and transcriptome of Panagrellus redivivus are shaped by the harsh demands of a free-living lifestyle.</title>
        <authorList>
            <person name="Srinivasan J."/>
            <person name="Dillman A.R."/>
            <person name="Macchietto M.G."/>
            <person name="Heikkinen L."/>
            <person name="Lakso M."/>
            <person name="Fracchia K.M."/>
            <person name="Antoshechkin I."/>
            <person name="Mortazavi A."/>
            <person name="Wong G."/>
            <person name="Sternberg P.W."/>
        </authorList>
    </citation>
    <scope>NUCLEOTIDE SEQUENCE [LARGE SCALE GENOMIC DNA]</scope>
    <source>
        <strain evidence="1">MT8872</strain>
    </source>
</reference>
<name>A0A7E4UY38_PANRE</name>
<dbReference type="AlphaFoldDB" id="A0A7E4UY38"/>
<dbReference type="WBParaSite" id="Pan_g14181.t1">
    <property type="protein sequence ID" value="Pan_g14181.t1"/>
    <property type="gene ID" value="Pan_g14181"/>
</dbReference>